<evidence type="ECO:0000256" key="2">
    <source>
        <dbReference type="ARBA" id="ARBA00008779"/>
    </source>
</evidence>
<sequence length="480" mass="53813">MKNIKKLVVHLTTMACLSLSGNAIAKQTSNLDKPNILMIAIDDLNNFPASWGGPAITPNIDRLASQGVQFMSAHPAVPACNPSRVAVLTGLRPEITGQHENKGNFRSNPQNKNIKTIPQWLADSGYKTAAAGKIFHKPRGTGKKPEPQSDPQSWHEQSANNTGVRGAHLHKDENGYAKWLNGIEEYDGQKISAYLRKFAIWGASSETTEESGDYQTAQYCNDYVQQTHNKPFLLACGIFRPHSPQVVPQKYLDMYPLDSVKLPPKPYADMQDISKREQINFSTSVAKAVVDNEAEWKRAMQAYLASVTFADEMIGKIIDGLDNSQYKNNTIVVLWSDHGFQVGHKLRWEKFSLWNQATQAPFIMRLPNGSPTKIEHPVSLLDIYPTLAHILNIAEPHKMSGNNLLPLINNPSMAWDKPAIITYMPGNHAIRLGNFNYIKYDHGAEEFYDLAKDPNEYSNLINEPAYQLEIEKMRGHLPLK</sequence>
<evidence type="ECO:0000256" key="6">
    <source>
        <dbReference type="ARBA" id="ARBA00022837"/>
    </source>
</evidence>
<evidence type="ECO:0000256" key="8">
    <source>
        <dbReference type="SAM" id="SignalP"/>
    </source>
</evidence>
<gene>
    <name evidence="10" type="ORF">OLW01_15500</name>
</gene>
<keyword evidence="5" id="KW-0378">Hydrolase</keyword>
<dbReference type="CDD" id="cd16030">
    <property type="entry name" value="iduronate-2-sulfatase"/>
    <property type="match status" value="1"/>
</dbReference>
<dbReference type="RefSeq" id="WP_268076437.1">
    <property type="nucleotide sequence ID" value="NZ_CP109966.1"/>
</dbReference>
<dbReference type="InterPro" id="IPR017850">
    <property type="entry name" value="Alkaline_phosphatase_core_sf"/>
</dbReference>
<dbReference type="PANTHER" id="PTHR45953:SF1">
    <property type="entry name" value="IDURONATE 2-SULFATASE"/>
    <property type="match status" value="1"/>
</dbReference>
<feature type="region of interest" description="Disordered" evidence="7">
    <location>
        <begin position="136"/>
        <end position="168"/>
    </location>
</feature>
<feature type="compositionally biased region" description="Polar residues" evidence="7">
    <location>
        <begin position="149"/>
        <end position="163"/>
    </location>
</feature>
<evidence type="ECO:0000256" key="5">
    <source>
        <dbReference type="ARBA" id="ARBA00022801"/>
    </source>
</evidence>
<name>A0ABY7AQB4_9ALTE</name>
<evidence type="ECO:0000256" key="4">
    <source>
        <dbReference type="ARBA" id="ARBA00022729"/>
    </source>
</evidence>
<dbReference type="Gene3D" id="3.40.720.10">
    <property type="entry name" value="Alkaline Phosphatase, subunit A"/>
    <property type="match status" value="1"/>
</dbReference>
<evidence type="ECO:0000313" key="10">
    <source>
        <dbReference type="EMBL" id="WAJ71743.1"/>
    </source>
</evidence>
<evidence type="ECO:0000259" key="9">
    <source>
        <dbReference type="Pfam" id="PF00884"/>
    </source>
</evidence>
<dbReference type="SUPFAM" id="SSF53649">
    <property type="entry name" value="Alkaline phosphatase-like"/>
    <property type="match status" value="1"/>
</dbReference>
<geneLocation type="plasmid" evidence="10 11">
    <name>pCadTS8_1</name>
</geneLocation>
<dbReference type="PANTHER" id="PTHR45953">
    <property type="entry name" value="IDURONATE 2-SULFATASE"/>
    <property type="match status" value="1"/>
</dbReference>
<feature type="signal peptide" evidence="8">
    <location>
        <begin position="1"/>
        <end position="25"/>
    </location>
</feature>
<keyword evidence="4 8" id="KW-0732">Signal</keyword>
<dbReference type="PROSITE" id="PS00149">
    <property type="entry name" value="SULFATASE_2"/>
    <property type="match status" value="1"/>
</dbReference>
<dbReference type="InterPro" id="IPR024607">
    <property type="entry name" value="Sulfatase_CS"/>
</dbReference>
<keyword evidence="11" id="KW-1185">Reference proteome</keyword>
<keyword evidence="3" id="KW-0479">Metal-binding</keyword>
<dbReference type="InterPro" id="IPR000917">
    <property type="entry name" value="Sulfatase_N"/>
</dbReference>
<feature type="domain" description="Sulfatase N-terminal" evidence="9">
    <location>
        <begin position="34"/>
        <end position="392"/>
    </location>
</feature>
<comment type="cofactor">
    <cofactor evidence="1">
        <name>Ca(2+)</name>
        <dbReference type="ChEBI" id="CHEBI:29108"/>
    </cofactor>
</comment>
<accession>A0ABY7AQB4</accession>
<dbReference type="InterPro" id="IPR035874">
    <property type="entry name" value="IDS"/>
</dbReference>
<reference evidence="10" key="1">
    <citation type="submission" date="2022-10" db="EMBL/GenBank/DDBJ databases">
        <title>Catenovulum adriacola sp. nov. isolated in the Harbour of Susak.</title>
        <authorList>
            <person name="Schoch T."/>
            <person name="Reich S.J."/>
            <person name="Stoeferle S."/>
            <person name="Flaiz M."/>
            <person name="Kazda M."/>
            <person name="Riedel C.U."/>
            <person name="Duerre P."/>
        </authorList>
    </citation>
    <scope>NUCLEOTIDE SEQUENCE</scope>
    <source>
        <strain evidence="10">TS8</strain>
        <plasmid evidence="10">pCadTS8_1</plasmid>
    </source>
</reference>
<evidence type="ECO:0000256" key="7">
    <source>
        <dbReference type="SAM" id="MobiDB-lite"/>
    </source>
</evidence>
<dbReference type="Proteomes" id="UP001163726">
    <property type="component" value="Plasmid pCadTS8_1"/>
</dbReference>
<comment type="similarity">
    <text evidence="2">Belongs to the sulfatase family.</text>
</comment>
<feature type="chain" id="PRO_5045543851" evidence="8">
    <location>
        <begin position="26"/>
        <end position="480"/>
    </location>
</feature>
<evidence type="ECO:0000256" key="1">
    <source>
        <dbReference type="ARBA" id="ARBA00001913"/>
    </source>
</evidence>
<dbReference type="EMBL" id="CP109966">
    <property type="protein sequence ID" value="WAJ71743.1"/>
    <property type="molecule type" value="Genomic_DNA"/>
</dbReference>
<evidence type="ECO:0000256" key="3">
    <source>
        <dbReference type="ARBA" id="ARBA00022723"/>
    </source>
</evidence>
<keyword evidence="6" id="KW-0106">Calcium</keyword>
<organism evidence="10 11">
    <name type="scientific">Catenovulum adriaticum</name>
    <dbReference type="NCBI Taxonomy" id="2984846"/>
    <lineage>
        <taxon>Bacteria</taxon>
        <taxon>Pseudomonadati</taxon>
        <taxon>Pseudomonadota</taxon>
        <taxon>Gammaproteobacteria</taxon>
        <taxon>Alteromonadales</taxon>
        <taxon>Alteromonadaceae</taxon>
        <taxon>Catenovulum</taxon>
    </lineage>
</organism>
<protein>
    <submittedName>
        <fullName evidence="10">Sulfatase</fullName>
    </submittedName>
</protein>
<evidence type="ECO:0000313" key="11">
    <source>
        <dbReference type="Proteomes" id="UP001163726"/>
    </source>
</evidence>
<keyword evidence="10" id="KW-0614">Plasmid</keyword>
<dbReference type="Pfam" id="PF00884">
    <property type="entry name" value="Sulfatase"/>
    <property type="match status" value="1"/>
</dbReference>
<proteinExistence type="inferred from homology"/>